<proteinExistence type="predicted"/>
<feature type="non-terminal residue" evidence="7">
    <location>
        <position position="88"/>
    </location>
</feature>
<evidence type="ECO:0000256" key="1">
    <source>
        <dbReference type="ARBA" id="ARBA00004173"/>
    </source>
</evidence>
<evidence type="ECO:0000256" key="6">
    <source>
        <dbReference type="ARBA" id="ARBA00023136"/>
    </source>
</evidence>
<keyword evidence="4" id="KW-0256">Endoplasmic reticulum</keyword>
<name>A0A7C8I842_9PLEO</name>
<evidence type="ECO:0000256" key="2">
    <source>
        <dbReference type="ARBA" id="ARBA00004240"/>
    </source>
</evidence>
<dbReference type="PANTHER" id="PTHR48182:SF2">
    <property type="entry name" value="PROTEIN SERAC1"/>
    <property type="match status" value="1"/>
</dbReference>
<dbReference type="GO" id="GO:0016020">
    <property type="term" value="C:membrane"/>
    <property type="evidence" value="ECO:0007669"/>
    <property type="project" value="UniProtKB-SubCell"/>
</dbReference>
<keyword evidence="6" id="KW-0472">Membrane</keyword>
<gene>
    <name evidence="7" type="ORF">BDV95DRAFT_449270</name>
</gene>
<dbReference type="AlphaFoldDB" id="A0A7C8I842"/>
<protein>
    <recommendedName>
        <fullName evidence="9">DUF676 domain-containing protein</fullName>
    </recommendedName>
</protein>
<dbReference type="GO" id="GO:0005739">
    <property type="term" value="C:mitochondrion"/>
    <property type="evidence" value="ECO:0007669"/>
    <property type="project" value="UniProtKB-SubCell"/>
</dbReference>
<evidence type="ECO:0000256" key="5">
    <source>
        <dbReference type="ARBA" id="ARBA00023128"/>
    </source>
</evidence>
<dbReference type="Gene3D" id="3.40.50.1820">
    <property type="entry name" value="alpha/beta hydrolase"/>
    <property type="match status" value="1"/>
</dbReference>
<accession>A0A7C8I842</accession>
<dbReference type="PANTHER" id="PTHR48182">
    <property type="entry name" value="PROTEIN SERAC1"/>
    <property type="match status" value="1"/>
</dbReference>
<dbReference type="SUPFAM" id="SSF53474">
    <property type="entry name" value="alpha/beta-Hydrolases"/>
    <property type="match status" value="1"/>
</dbReference>
<sequence length="88" mass="10168">HAYETWTHDNGKFWPSDFLPEDIPEARIFVYGYNSNVAKEVSEARIKDHANVLLDRLQRKRKVRRQHGTTPIIFIGHSLGGLVIKQAL</sequence>
<evidence type="ECO:0000313" key="7">
    <source>
        <dbReference type="EMBL" id="KAF2867590.1"/>
    </source>
</evidence>
<organism evidence="7 8">
    <name type="scientific">Massariosphaeria phaeospora</name>
    <dbReference type="NCBI Taxonomy" id="100035"/>
    <lineage>
        <taxon>Eukaryota</taxon>
        <taxon>Fungi</taxon>
        <taxon>Dikarya</taxon>
        <taxon>Ascomycota</taxon>
        <taxon>Pezizomycotina</taxon>
        <taxon>Dothideomycetes</taxon>
        <taxon>Pleosporomycetidae</taxon>
        <taxon>Pleosporales</taxon>
        <taxon>Pleosporales incertae sedis</taxon>
        <taxon>Massariosphaeria</taxon>
    </lineage>
</organism>
<keyword evidence="5" id="KW-0496">Mitochondrion</keyword>
<comment type="subcellular location">
    <subcellularLocation>
        <location evidence="2">Endoplasmic reticulum</location>
    </subcellularLocation>
    <subcellularLocation>
        <location evidence="3">Membrane</location>
    </subcellularLocation>
    <subcellularLocation>
        <location evidence="1">Mitochondrion</location>
    </subcellularLocation>
</comment>
<reference evidence="7 8" key="1">
    <citation type="submission" date="2020-01" db="EMBL/GenBank/DDBJ databases">
        <authorList>
            <consortium name="DOE Joint Genome Institute"/>
            <person name="Haridas S."/>
            <person name="Albert R."/>
            <person name="Binder M."/>
            <person name="Bloem J."/>
            <person name="Labutti K."/>
            <person name="Salamov A."/>
            <person name="Andreopoulos B."/>
            <person name="Baker S.E."/>
            <person name="Barry K."/>
            <person name="Bills G."/>
            <person name="Bluhm B.H."/>
            <person name="Cannon C."/>
            <person name="Castanera R."/>
            <person name="Culley D.E."/>
            <person name="Daum C."/>
            <person name="Ezra D."/>
            <person name="Gonzalez J.B."/>
            <person name="Henrissat B."/>
            <person name="Kuo A."/>
            <person name="Liang C."/>
            <person name="Lipzen A."/>
            <person name="Lutzoni F."/>
            <person name="Magnuson J."/>
            <person name="Mondo S."/>
            <person name="Nolan M."/>
            <person name="Ohm R."/>
            <person name="Pangilinan J."/>
            <person name="Park H.-J.H."/>
            <person name="Ramirez L."/>
            <person name="Alfaro M."/>
            <person name="Sun H."/>
            <person name="Tritt A."/>
            <person name="Yoshinaga Y."/>
            <person name="Zwiers L.-H.L."/>
            <person name="Turgeon B.G."/>
            <person name="Goodwin S.B."/>
            <person name="Spatafora J.W."/>
            <person name="Crous P.W."/>
            <person name="Grigoriev I.V."/>
        </authorList>
    </citation>
    <scope>NUCLEOTIDE SEQUENCE [LARGE SCALE GENOMIC DNA]</scope>
    <source>
        <strain evidence="7 8">CBS 611.86</strain>
    </source>
</reference>
<dbReference type="InterPro" id="IPR052374">
    <property type="entry name" value="SERAC1"/>
</dbReference>
<dbReference type="Proteomes" id="UP000481861">
    <property type="component" value="Unassembled WGS sequence"/>
</dbReference>
<evidence type="ECO:0008006" key="9">
    <source>
        <dbReference type="Google" id="ProtNLM"/>
    </source>
</evidence>
<dbReference type="InterPro" id="IPR029058">
    <property type="entry name" value="AB_hydrolase_fold"/>
</dbReference>
<dbReference type="OrthoDB" id="5086500at2759"/>
<evidence type="ECO:0000256" key="3">
    <source>
        <dbReference type="ARBA" id="ARBA00004370"/>
    </source>
</evidence>
<keyword evidence="8" id="KW-1185">Reference proteome</keyword>
<dbReference type="EMBL" id="JAADJZ010000022">
    <property type="protein sequence ID" value="KAF2867590.1"/>
    <property type="molecule type" value="Genomic_DNA"/>
</dbReference>
<evidence type="ECO:0000256" key="4">
    <source>
        <dbReference type="ARBA" id="ARBA00022824"/>
    </source>
</evidence>
<dbReference type="GO" id="GO:0005783">
    <property type="term" value="C:endoplasmic reticulum"/>
    <property type="evidence" value="ECO:0007669"/>
    <property type="project" value="UniProtKB-SubCell"/>
</dbReference>
<feature type="non-terminal residue" evidence="7">
    <location>
        <position position="1"/>
    </location>
</feature>
<evidence type="ECO:0000313" key="8">
    <source>
        <dbReference type="Proteomes" id="UP000481861"/>
    </source>
</evidence>
<comment type="caution">
    <text evidence="7">The sequence shown here is derived from an EMBL/GenBank/DDBJ whole genome shotgun (WGS) entry which is preliminary data.</text>
</comment>